<feature type="transmembrane region" description="Helical" evidence="12">
    <location>
        <begin position="178"/>
        <end position="195"/>
    </location>
</feature>
<reference evidence="14 15" key="1">
    <citation type="submission" date="2017-04" db="EMBL/GenBank/DDBJ databases">
        <title>The whole genome sequencing and assembly of Halobacillus mangrovi strain.</title>
        <authorList>
            <person name="Lee S.-J."/>
            <person name="Park M.-K."/>
            <person name="Kim J.-Y."/>
            <person name="Lee Y.-J."/>
            <person name="Yi H."/>
            <person name="Bahn Y.-S."/>
            <person name="Kim J.F."/>
            <person name="Lee D.-W."/>
        </authorList>
    </citation>
    <scope>NUCLEOTIDE SEQUENCE [LARGE SCALE GENOMIC DNA]</scope>
    <source>
        <strain evidence="14 15">KTB 131</strain>
    </source>
</reference>
<dbReference type="GO" id="GO:0046872">
    <property type="term" value="F:metal ion binding"/>
    <property type="evidence" value="ECO:0007669"/>
    <property type="project" value="UniProtKB-KW"/>
</dbReference>
<dbReference type="GO" id="GO:0006508">
    <property type="term" value="P:proteolysis"/>
    <property type="evidence" value="ECO:0007669"/>
    <property type="project" value="UniProtKB-KW"/>
</dbReference>
<feature type="transmembrane region" description="Helical" evidence="12">
    <location>
        <begin position="153"/>
        <end position="172"/>
    </location>
</feature>
<evidence type="ECO:0000256" key="8">
    <source>
        <dbReference type="ARBA" id="ARBA00022833"/>
    </source>
</evidence>
<name>A0A1W5ZUI7_9BACI</name>
<dbReference type="InterPro" id="IPR008915">
    <property type="entry name" value="Peptidase_M50"/>
</dbReference>
<keyword evidence="7" id="KW-0378">Hydrolase</keyword>
<evidence type="ECO:0000256" key="4">
    <source>
        <dbReference type="ARBA" id="ARBA00022670"/>
    </source>
</evidence>
<keyword evidence="4" id="KW-0645">Protease</keyword>
<keyword evidence="9 12" id="KW-1133">Transmembrane helix</keyword>
<dbReference type="Proteomes" id="UP000192527">
    <property type="component" value="Chromosome"/>
</dbReference>
<dbReference type="STRING" id="402384.HM131_08790"/>
<dbReference type="EMBL" id="CP020772">
    <property type="protein sequence ID" value="ARI76931.1"/>
    <property type="molecule type" value="Genomic_DNA"/>
</dbReference>
<feature type="transmembrane region" description="Helical" evidence="12">
    <location>
        <begin position="112"/>
        <end position="132"/>
    </location>
</feature>
<evidence type="ECO:0000256" key="10">
    <source>
        <dbReference type="ARBA" id="ARBA00023049"/>
    </source>
</evidence>
<keyword evidence="15" id="KW-1185">Reference proteome</keyword>
<proteinExistence type="inferred from homology"/>
<evidence type="ECO:0000256" key="12">
    <source>
        <dbReference type="SAM" id="Phobius"/>
    </source>
</evidence>
<comment type="similarity">
    <text evidence="3">Belongs to the peptidase M50B family.</text>
</comment>
<dbReference type="CDD" id="cd06161">
    <property type="entry name" value="S2P-M50_SpoIVFB"/>
    <property type="match status" value="1"/>
</dbReference>
<evidence type="ECO:0000313" key="14">
    <source>
        <dbReference type="EMBL" id="ARI76931.1"/>
    </source>
</evidence>
<dbReference type="Pfam" id="PF02163">
    <property type="entry name" value="Peptidase_M50"/>
    <property type="match status" value="2"/>
</dbReference>
<gene>
    <name evidence="14" type="ORF">HM131_08790</name>
</gene>
<dbReference type="PANTHER" id="PTHR39188">
    <property type="entry name" value="MEMBRANE-ASSOCIATED ZINC METALLOPROTEASE M50B"/>
    <property type="match status" value="1"/>
</dbReference>
<evidence type="ECO:0000256" key="2">
    <source>
        <dbReference type="ARBA" id="ARBA00004141"/>
    </source>
</evidence>
<evidence type="ECO:0000256" key="9">
    <source>
        <dbReference type="ARBA" id="ARBA00022989"/>
    </source>
</evidence>
<keyword evidence="5 12" id="KW-0812">Transmembrane</keyword>
<keyword evidence="11 12" id="KW-0472">Membrane</keyword>
<dbReference type="GO" id="GO:0016020">
    <property type="term" value="C:membrane"/>
    <property type="evidence" value="ECO:0007669"/>
    <property type="project" value="UniProtKB-SubCell"/>
</dbReference>
<dbReference type="OrthoDB" id="166377at2"/>
<dbReference type="PANTHER" id="PTHR39188:SF3">
    <property type="entry name" value="STAGE IV SPORULATION PROTEIN FB"/>
    <property type="match status" value="1"/>
</dbReference>
<organism evidence="14 15">
    <name type="scientific">Halobacillus mangrovi</name>
    <dbReference type="NCBI Taxonomy" id="402384"/>
    <lineage>
        <taxon>Bacteria</taxon>
        <taxon>Bacillati</taxon>
        <taxon>Bacillota</taxon>
        <taxon>Bacilli</taxon>
        <taxon>Bacillales</taxon>
        <taxon>Bacillaceae</taxon>
        <taxon>Halobacillus</taxon>
    </lineage>
</organism>
<evidence type="ECO:0000313" key="15">
    <source>
        <dbReference type="Proteomes" id="UP000192527"/>
    </source>
</evidence>
<evidence type="ECO:0000256" key="6">
    <source>
        <dbReference type="ARBA" id="ARBA00022723"/>
    </source>
</evidence>
<keyword evidence="6" id="KW-0479">Metal-binding</keyword>
<dbReference type="GO" id="GO:0008237">
    <property type="term" value="F:metallopeptidase activity"/>
    <property type="evidence" value="ECO:0007669"/>
    <property type="project" value="UniProtKB-KW"/>
</dbReference>
<evidence type="ECO:0000256" key="7">
    <source>
        <dbReference type="ARBA" id="ARBA00022801"/>
    </source>
</evidence>
<feature type="transmembrane region" description="Helical" evidence="12">
    <location>
        <begin position="12"/>
        <end position="41"/>
    </location>
</feature>
<dbReference type="KEGG" id="hmn:HM131_08790"/>
<protein>
    <submittedName>
        <fullName evidence="14">Stage IV sporulation protein FB</fullName>
    </submittedName>
</protein>
<evidence type="ECO:0000256" key="11">
    <source>
        <dbReference type="ARBA" id="ARBA00023136"/>
    </source>
</evidence>
<feature type="domain" description="Peptidase M50" evidence="13">
    <location>
        <begin position="32"/>
        <end position="103"/>
    </location>
</feature>
<feature type="transmembrane region" description="Helical" evidence="12">
    <location>
        <begin position="83"/>
        <end position="106"/>
    </location>
</feature>
<feature type="domain" description="Peptidase M50" evidence="13">
    <location>
        <begin position="108"/>
        <end position="154"/>
    </location>
</feature>
<evidence type="ECO:0000256" key="3">
    <source>
        <dbReference type="ARBA" id="ARBA00007931"/>
    </source>
</evidence>
<evidence type="ECO:0000256" key="5">
    <source>
        <dbReference type="ARBA" id="ARBA00022692"/>
    </source>
</evidence>
<dbReference type="AlphaFoldDB" id="A0A1W5ZUI7"/>
<sequence length="285" mass="33564">MKALSLTKTIHIHPLFFLLALSAIFTGAFFEFLILMTLVVIHELGHYLTARYYGWRVSRIELWLFGGAVVSEEHNTRPFHEQVRVVLAGPLQHIWIFGLLSILQGFYGPHSLLSVAFFYNTLILVFNLMPIWPLDGGKLLFYITTQLFSFQRSLFLTLFVSVTSMVLVSLWLYLEGRWTLAGLLLVAFLLIENGMEWKRRTYTLMRYLLFCTYRDCSKLKPRFIKVEQEMLVRDVLKNIRCNRKHLYVLKHSPRFYIVDEQECLQAYFNKKQANLRLRDIPKLAL</sequence>
<evidence type="ECO:0000256" key="1">
    <source>
        <dbReference type="ARBA" id="ARBA00001947"/>
    </source>
</evidence>
<accession>A0A1W5ZUI7</accession>
<dbReference type="RefSeq" id="WP_085029406.1">
    <property type="nucleotide sequence ID" value="NZ_CP020772.1"/>
</dbReference>
<comment type="cofactor">
    <cofactor evidence="1">
        <name>Zn(2+)</name>
        <dbReference type="ChEBI" id="CHEBI:29105"/>
    </cofactor>
</comment>
<comment type="subcellular location">
    <subcellularLocation>
        <location evidence="2">Membrane</location>
        <topology evidence="2">Multi-pass membrane protein</topology>
    </subcellularLocation>
</comment>
<keyword evidence="10" id="KW-0482">Metalloprotease</keyword>
<evidence type="ECO:0000259" key="13">
    <source>
        <dbReference type="Pfam" id="PF02163"/>
    </source>
</evidence>
<keyword evidence="8" id="KW-0862">Zinc</keyword>